<sequence>MILSGSTKLNYRAPCHQIKIFLVPPSTIAKLICGLYQPWEGEILFDGVPRENISPTVLTHSLSMVEQEIFLFGGTVRDNL</sequence>
<dbReference type="InterPro" id="IPR027417">
    <property type="entry name" value="P-loop_NTPase"/>
</dbReference>
<dbReference type="InterPro" id="IPR003439">
    <property type="entry name" value="ABC_transporter-like_ATP-bd"/>
</dbReference>
<keyword evidence="3" id="KW-1185">Reference proteome</keyword>
<feature type="non-terminal residue" evidence="2">
    <location>
        <position position="80"/>
    </location>
</feature>
<gene>
    <name evidence="2" type="ORF">D5R40_34815</name>
</gene>
<evidence type="ECO:0000313" key="3">
    <source>
        <dbReference type="Proteomes" id="UP000269154"/>
    </source>
</evidence>
<protein>
    <submittedName>
        <fullName evidence="2">ATP-binding cassette domain-containing protein</fullName>
    </submittedName>
</protein>
<dbReference type="Gene3D" id="3.40.50.300">
    <property type="entry name" value="P-loop containing nucleotide triphosphate hydrolases"/>
    <property type="match status" value="1"/>
</dbReference>
<dbReference type="InterPro" id="IPR039421">
    <property type="entry name" value="Type_1_exporter"/>
</dbReference>
<dbReference type="EMBL" id="RCBY01000658">
    <property type="protein sequence ID" value="RQH12576.1"/>
    <property type="molecule type" value="Genomic_DNA"/>
</dbReference>
<dbReference type="PANTHER" id="PTHR24221:SF654">
    <property type="entry name" value="ATP-BINDING CASSETTE SUB-FAMILY B MEMBER 6"/>
    <property type="match status" value="1"/>
</dbReference>
<dbReference type="SUPFAM" id="SSF52540">
    <property type="entry name" value="P-loop containing nucleoside triphosphate hydrolases"/>
    <property type="match status" value="1"/>
</dbReference>
<evidence type="ECO:0000313" key="2">
    <source>
        <dbReference type="EMBL" id="RQH12576.1"/>
    </source>
</evidence>
<dbReference type="OrthoDB" id="9762778at2"/>
<dbReference type="Proteomes" id="UP000269154">
    <property type="component" value="Unassembled WGS sequence"/>
</dbReference>
<dbReference type="AlphaFoldDB" id="A0A3N6QIQ4"/>
<dbReference type="GO" id="GO:0005524">
    <property type="term" value="F:ATP binding"/>
    <property type="evidence" value="ECO:0007669"/>
    <property type="project" value="UniProtKB-KW"/>
</dbReference>
<proteinExistence type="predicted"/>
<evidence type="ECO:0000259" key="1">
    <source>
        <dbReference type="Pfam" id="PF00005"/>
    </source>
</evidence>
<accession>A0A3N6QIQ4</accession>
<dbReference type="GO" id="GO:0034040">
    <property type="term" value="F:ATPase-coupled lipid transmembrane transporter activity"/>
    <property type="evidence" value="ECO:0007669"/>
    <property type="project" value="TreeGrafter"/>
</dbReference>
<feature type="domain" description="ABC transporter" evidence="1">
    <location>
        <begin position="26"/>
        <end position="79"/>
    </location>
</feature>
<dbReference type="RefSeq" id="WP_124155925.1">
    <property type="nucleotide sequence ID" value="NZ_CAWOLW010000621.1"/>
</dbReference>
<name>A0A3N6QIQ4_9CYAN</name>
<keyword evidence="2" id="KW-0547">Nucleotide-binding</keyword>
<reference evidence="2 3" key="1">
    <citation type="journal article" date="2018" name="ACS Chem. Biol.">
        <title>Ketoreductase domain dysfunction expands chemodiversity: malyngamide biosynthesis in the cyanobacterium Okeania hirsuta.</title>
        <authorList>
            <person name="Moss N.A."/>
            <person name="Leao T."/>
            <person name="Rankin M."/>
            <person name="McCullough T.M."/>
            <person name="Qu P."/>
            <person name="Korobeynikov A."/>
            <person name="Smith J.L."/>
            <person name="Gerwick L."/>
            <person name="Gerwick W.H."/>
        </authorList>
    </citation>
    <scope>NUCLEOTIDE SEQUENCE [LARGE SCALE GENOMIC DNA]</scope>
    <source>
        <strain evidence="2 3">PAB10Feb10-1</strain>
    </source>
</reference>
<organism evidence="2 3">
    <name type="scientific">Okeania hirsuta</name>
    <dbReference type="NCBI Taxonomy" id="1458930"/>
    <lineage>
        <taxon>Bacteria</taxon>
        <taxon>Bacillati</taxon>
        <taxon>Cyanobacteriota</taxon>
        <taxon>Cyanophyceae</taxon>
        <taxon>Oscillatoriophycideae</taxon>
        <taxon>Oscillatoriales</taxon>
        <taxon>Microcoleaceae</taxon>
        <taxon>Okeania</taxon>
    </lineage>
</organism>
<dbReference type="PANTHER" id="PTHR24221">
    <property type="entry name" value="ATP-BINDING CASSETTE SUB-FAMILY B"/>
    <property type="match status" value="1"/>
</dbReference>
<keyword evidence="2" id="KW-0067">ATP-binding</keyword>
<dbReference type="Pfam" id="PF00005">
    <property type="entry name" value="ABC_tran"/>
    <property type="match status" value="1"/>
</dbReference>
<comment type="caution">
    <text evidence="2">The sequence shown here is derived from an EMBL/GenBank/DDBJ whole genome shotgun (WGS) entry which is preliminary data.</text>
</comment>
<dbReference type="GO" id="GO:0016887">
    <property type="term" value="F:ATP hydrolysis activity"/>
    <property type="evidence" value="ECO:0007669"/>
    <property type="project" value="InterPro"/>
</dbReference>